<evidence type="ECO:0000313" key="3">
    <source>
        <dbReference type="Proteomes" id="UP000444960"/>
    </source>
</evidence>
<dbReference type="AlphaFoldDB" id="A0A7I9VAM2"/>
<feature type="region of interest" description="Disordered" evidence="1">
    <location>
        <begin position="1"/>
        <end position="64"/>
    </location>
</feature>
<comment type="caution">
    <text evidence="2">The sequence shown here is derived from an EMBL/GenBank/DDBJ whole genome shotgun (WGS) entry which is preliminary data.</text>
</comment>
<proteinExistence type="predicted"/>
<evidence type="ECO:0000313" key="2">
    <source>
        <dbReference type="EMBL" id="GEE02426.1"/>
    </source>
</evidence>
<protein>
    <submittedName>
        <fullName evidence="2">Uncharacterized protein</fullName>
    </submittedName>
</protein>
<accession>A0A7I9VAM2</accession>
<gene>
    <name evidence="2" type="ORF">nbrc107696_28720</name>
</gene>
<keyword evidence="3" id="KW-1185">Reference proteome</keyword>
<dbReference type="EMBL" id="BJOV01000005">
    <property type="protein sequence ID" value="GEE02426.1"/>
    <property type="molecule type" value="Genomic_DNA"/>
</dbReference>
<organism evidence="2 3">
    <name type="scientific">Gordonia spumicola</name>
    <dbReference type="NCBI Taxonomy" id="589161"/>
    <lineage>
        <taxon>Bacteria</taxon>
        <taxon>Bacillati</taxon>
        <taxon>Actinomycetota</taxon>
        <taxon>Actinomycetes</taxon>
        <taxon>Mycobacteriales</taxon>
        <taxon>Gordoniaceae</taxon>
        <taxon>Gordonia</taxon>
    </lineage>
</organism>
<dbReference type="Proteomes" id="UP000444960">
    <property type="component" value="Unassembled WGS sequence"/>
</dbReference>
<sequence length="118" mass="12209">MTTRRAPADAVGTAHQSLHASDTRGDRASVPMDYEEKRSSTVTSRAHSSDKAGGNGDVLVKRPRDERMSVAEGTIALFGGAGNAHPGLVKDVGDRVEMISAYPAAAADTSGRSESPGS</sequence>
<name>A0A7I9VAM2_9ACTN</name>
<evidence type="ECO:0000256" key="1">
    <source>
        <dbReference type="SAM" id="MobiDB-lite"/>
    </source>
</evidence>
<reference evidence="3" key="1">
    <citation type="submission" date="2019-06" db="EMBL/GenBank/DDBJ databases">
        <title>Gordonia isolated from sludge of a wastewater treatment plant.</title>
        <authorList>
            <person name="Tamura T."/>
            <person name="Aoyama K."/>
            <person name="Kang Y."/>
            <person name="Saito S."/>
            <person name="Akiyama N."/>
            <person name="Yazawa K."/>
            <person name="Gonoi T."/>
            <person name="Mikami Y."/>
        </authorList>
    </citation>
    <scope>NUCLEOTIDE SEQUENCE [LARGE SCALE GENOMIC DNA]</scope>
    <source>
        <strain evidence="3">NBRC 107696</strain>
    </source>
</reference>